<proteinExistence type="predicted"/>
<sequence length="404" mass="46335">MHTAARLIQDYNEQVESGRRYYAFPSGFNAKILGSNDFAPIVLQAMEDQLRHPEWVPGADLFVQVNEDDRSIIIQNKAIDGADNVHEISVAHRMNRTSGQPRPLVDTCGDRYSTILCIQEKIEISVYHNGDFSQVVVRPLRFKLFEPESFDAADDERIRLLSICAGAGIGSACFQDTNYYSATMEVEIEEDYSAEVLHHNFPHSYLFLGDLRDCHTVAKADVAFVSLDCCEHSTIGDYDQGYFRNLVLGTYKILKSAEPRVLFFENVPGFYESGTYKDLRELLSNDYPYIVDPIQLQSHDFSSIALRDRTYAVYFQEKADFDLFRIPKPPIVRHKKLKEFLDPRSTVHVWKSLDSWMDSFARKRRTIMPGQTEVWKKRSLTRMLLYCNAFLVGTGATLLVTPTF</sequence>
<evidence type="ECO:0000256" key="3">
    <source>
        <dbReference type="ARBA" id="ARBA00022747"/>
    </source>
</evidence>
<accession>A0A6C0PAD5</accession>
<dbReference type="RefSeq" id="WP_162645634.1">
    <property type="nucleotide sequence ID" value="NZ_CP048287.1"/>
</dbReference>
<dbReference type="SUPFAM" id="SSF53335">
    <property type="entry name" value="S-adenosyl-L-methionine-dependent methyltransferases"/>
    <property type="match status" value="1"/>
</dbReference>
<dbReference type="GO" id="GO:0009307">
    <property type="term" value="P:DNA restriction-modification system"/>
    <property type="evidence" value="ECO:0007669"/>
    <property type="project" value="UniProtKB-KW"/>
</dbReference>
<evidence type="ECO:0000256" key="2">
    <source>
        <dbReference type="ARBA" id="ARBA00022679"/>
    </source>
</evidence>
<organism evidence="4 5">
    <name type="scientific">Paenibacillus rhizovicinus</name>
    <dbReference type="NCBI Taxonomy" id="2704463"/>
    <lineage>
        <taxon>Bacteria</taxon>
        <taxon>Bacillati</taxon>
        <taxon>Bacillota</taxon>
        <taxon>Bacilli</taxon>
        <taxon>Bacillales</taxon>
        <taxon>Paenibacillaceae</taxon>
        <taxon>Paenibacillus</taxon>
    </lineage>
</organism>
<evidence type="ECO:0000313" key="4">
    <source>
        <dbReference type="EMBL" id="QHW35488.1"/>
    </source>
</evidence>
<protein>
    <submittedName>
        <fullName evidence="4">DNA cytosine methyltransferase</fullName>
    </submittedName>
</protein>
<keyword evidence="1 4" id="KW-0489">Methyltransferase</keyword>
<dbReference type="EMBL" id="CP048287">
    <property type="protein sequence ID" value="QHW35488.1"/>
    <property type="molecule type" value="Genomic_DNA"/>
</dbReference>
<geneLocation type="plasmid" evidence="4 5">
    <name>unnamed1</name>
</geneLocation>
<keyword evidence="4" id="KW-0614">Plasmid</keyword>
<dbReference type="Gene3D" id="3.40.50.150">
    <property type="entry name" value="Vaccinia Virus protein VP39"/>
    <property type="match status" value="1"/>
</dbReference>
<dbReference type="InterPro" id="IPR001525">
    <property type="entry name" value="C5_MeTfrase"/>
</dbReference>
<dbReference type="AlphaFoldDB" id="A0A6C0PAD5"/>
<dbReference type="GO" id="GO:0008168">
    <property type="term" value="F:methyltransferase activity"/>
    <property type="evidence" value="ECO:0007669"/>
    <property type="project" value="UniProtKB-KW"/>
</dbReference>
<name>A0A6C0PAD5_9BACL</name>
<dbReference type="GO" id="GO:0032259">
    <property type="term" value="P:methylation"/>
    <property type="evidence" value="ECO:0007669"/>
    <property type="project" value="UniProtKB-KW"/>
</dbReference>
<dbReference type="KEGG" id="prz:GZH47_31840"/>
<dbReference type="InterPro" id="IPR029063">
    <property type="entry name" value="SAM-dependent_MTases_sf"/>
</dbReference>
<keyword evidence="5" id="KW-1185">Reference proteome</keyword>
<dbReference type="Proteomes" id="UP000479114">
    <property type="component" value="Plasmid unnamed1"/>
</dbReference>
<dbReference type="Pfam" id="PF00145">
    <property type="entry name" value="DNA_methylase"/>
    <property type="match status" value="1"/>
</dbReference>
<keyword evidence="2 4" id="KW-0808">Transferase</keyword>
<evidence type="ECO:0000256" key="1">
    <source>
        <dbReference type="ARBA" id="ARBA00022603"/>
    </source>
</evidence>
<reference evidence="4 5" key="1">
    <citation type="submission" date="2020-02" db="EMBL/GenBank/DDBJ databases">
        <title>Paenibacillus sp. nov., isolated from rhizosphere soil of tomato.</title>
        <authorList>
            <person name="Weon H.-Y."/>
            <person name="Lee S.A."/>
        </authorList>
    </citation>
    <scope>NUCLEOTIDE SEQUENCE [LARGE SCALE GENOMIC DNA]</scope>
    <source>
        <strain evidence="4 5">14171R-81</strain>
        <plasmid evidence="4 5">unnamed1</plasmid>
    </source>
</reference>
<keyword evidence="3" id="KW-0680">Restriction system</keyword>
<gene>
    <name evidence="4" type="ORF">GZH47_31840</name>
</gene>
<evidence type="ECO:0000313" key="5">
    <source>
        <dbReference type="Proteomes" id="UP000479114"/>
    </source>
</evidence>